<feature type="region of interest" description="Disordered" evidence="2">
    <location>
        <begin position="163"/>
        <end position="185"/>
    </location>
</feature>
<feature type="coiled-coil region" evidence="1">
    <location>
        <begin position="14"/>
        <end position="41"/>
    </location>
</feature>
<evidence type="ECO:0000256" key="2">
    <source>
        <dbReference type="SAM" id="MobiDB-lite"/>
    </source>
</evidence>
<dbReference type="GeneTree" id="ENSGT00420000029746"/>
<dbReference type="InterPro" id="IPR055306">
    <property type="entry name" value="NBPF"/>
</dbReference>
<evidence type="ECO:0000313" key="3">
    <source>
        <dbReference type="Ensembl" id="ENSEASP00005058583.1"/>
    </source>
</evidence>
<evidence type="ECO:0000256" key="1">
    <source>
        <dbReference type="SAM" id="Coils"/>
    </source>
</evidence>
<proteinExistence type="predicted"/>
<keyword evidence="4" id="KW-1185">Reference proteome</keyword>
<dbReference type="PANTHER" id="PTHR14199">
    <property type="entry name" value="NEUROBLASTOMA BREAKPOINT FAMILY MEMBER 6-LIKE PROTEIN"/>
    <property type="match status" value="1"/>
</dbReference>
<protein>
    <submittedName>
        <fullName evidence="3">Uncharacterized protein</fullName>
    </submittedName>
</protein>
<gene>
    <name evidence="3" type="primary">LOC123280765</name>
</gene>
<dbReference type="AlphaFoldDB" id="A0A9L0K1E6"/>
<dbReference type="PANTHER" id="PTHR14199:SF29">
    <property type="entry name" value="NEUROBLASTOMA BREAKPOINT FAMILY MEMBER 4-RELATED"/>
    <property type="match status" value="1"/>
</dbReference>
<reference evidence="3 4" key="1">
    <citation type="journal article" date="2020" name="Nat. Commun.">
        <title>Donkey genomes provide new insights into domestication and selection for coat color.</title>
        <authorList>
            <person name="Wang"/>
            <person name="C."/>
            <person name="Li"/>
            <person name="H."/>
            <person name="Guo"/>
            <person name="Y."/>
            <person name="Huang"/>
            <person name="J."/>
            <person name="Sun"/>
            <person name="Y."/>
            <person name="Min"/>
            <person name="J."/>
            <person name="Wang"/>
            <person name="J."/>
            <person name="Fang"/>
            <person name="X."/>
            <person name="Zhao"/>
            <person name="Z."/>
            <person name="Wang"/>
            <person name="S."/>
            <person name="Zhang"/>
            <person name="Y."/>
            <person name="Liu"/>
            <person name="Q."/>
            <person name="Jiang"/>
            <person name="Q."/>
            <person name="Wang"/>
            <person name="X."/>
            <person name="Guo"/>
            <person name="Y."/>
            <person name="Yang"/>
            <person name="C."/>
            <person name="Wang"/>
            <person name="Y."/>
            <person name="Tian"/>
            <person name="F."/>
            <person name="Zhuang"/>
            <person name="G."/>
            <person name="Fan"/>
            <person name="Y."/>
            <person name="Gao"/>
            <person name="Q."/>
            <person name="Li"/>
            <person name="Y."/>
            <person name="Ju"/>
            <person name="Z."/>
            <person name="Li"/>
            <person name="J."/>
            <person name="Li"/>
            <person name="R."/>
            <person name="Hou"/>
            <person name="M."/>
            <person name="Yang"/>
            <person name="G."/>
            <person name="Liu"/>
            <person name="G."/>
            <person name="Liu"/>
            <person name="W."/>
            <person name="Guo"/>
            <person name="J."/>
            <person name="Pan"/>
            <person name="S."/>
            <person name="Fan"/>
            <person name="G."/>
            <person name="Zhang"/>
            <person name="W."/>
            <person name="Zhang"/>
            <person name="R."/>
            <person name="Yu"/>
            <person name="J."/>
            <person name="Zhang"/>
            <person name="X."/>
            <person name="Yin"/>
            <person name="Q."/>
            <person name="Ji"/>
            <person name="C."/>
            <person name="Jin"/>
            <person name="Y."/>
            <person name="Yue"/>
            <person name="G."/>
            <person name="Liu"/>
            <person name="M."/>
            <person name="Xu"/>
            <person name="J."/>
            <person name="Liu"/>
            <person name="S."/>
            <person name="Jordana"/>
            <person name="J."/>
            <person name="Noce"/>
            <person name="A."/>
            <person name="Amills"/>
            <person name="M."/>
            <person name="Wu"/>
            <person name="D.D."/>
            <person name="Li"/>
            <person name="S."/>
            <person name="Zhou"/>
            <person name="X. and Zhong"/>
            <person name="J."/>
        </authorList>
    </citation>
    <scope>NUCLEOTIDE SEQUENCE [LARGE SCALE GENOMIC DNA]</scope>
</reference>
<reference evidence="3" key="2">
    <citation type="submission" date="2025-08" db="UniProtKB">
        <authorList>
            <consortium name="Ensembl"/>
        </authorList>
    </citation>
    <scope>IDENTIFICATION</scope>
</reference>
<dbReference type="Ensembl" id="ENSEAST00005067143.1">
    <property type="protein sequence ID" value="ENSEASP00005058583.1"/>
    <property type="gene ID" value="ENSEASG00005029835.1"/>
</dbReference>
<keyword evidence="1" id="KW-0175">Coiled coil</keyword>
<organism evidence="3 4">
    <name type="scientific">Equus asinus</name>
    <name type="common">Donkey</name>
    <name type="synonym">Equus africanus asinus</name>
    <dbReference type="NCBI Taxonomy" id="9793"/>
    <lineage>
        <taxon>Eukaryota</taxon>
        <taxon>Metazoa</taxon>
        <taxon>Chordata</taxon>
        <taxon>Craniata</taxon>
        <taxon>Vertebrata</taxon>
        <taxon>Euteleostomi</taxon>
        <taxon>Mammalia</taxon>
        <taxon>Eutheria</taxon>
        <taxon>Laurasiatheria</taxon>
        <taxon>Perissodactyla</taxon>
        <taxon>Equidae</taxon>
        <taxon>Equus</taxon>
    </lineage>
</organism>
<sequence length="348" mass="39404">MAVCPHALSDPRAEVTLQESNQELRSQLAQSKQDFQALMEEFLVSEAAAYSLATELQKHKCGECKDIIESVLGDKLPFEEGKLAEKSALAEKLRESNLLIQEQEQQLAYLRHKLQEGREVWALLSQHLNDLLTHDGSDDHQGQAFRQQLAEGYRLAKHLAHILGPGNNEDKEDEKTQGTLTHRPYSDSSLSFDRHEIFQTLDAEAPTLEAGHRGPLRTNWSFQRPELQASQTQLQPGTQVTSYLLLQLDQLDCGDGKARLGLCSTTWSFRAHGPFRNQWPLFQGLGFDASLRGKKPPKLEGDAPEGSAALSAQKQKIIKRKLLFNKWRITCNFPSLQLRVLRYQDLWN</sequence>
<accession>A0A9L0K1E6</accession>
<feature type="coiled-coil region" evidence="1">
    <location>
        <begin position="86"/>
        <end position="120"/>
    </location>
</feature>
<name>A0A9L0K1E6_EQUAS</name>
<evidence type="ECO:0000313" key="4">
    <source>
        <dbReference type="Proteomes" id="UP000694387"/>
    </source>
</evidence>
<reference evidence="3" key="3">
    <citation type="submission" date="2025-09" db="UniProtKB">
        <authorList>
            <consortium name="Ensembl"/>
        </authorList>
    </citation>
    <scope>IDENTIFICATION</scope>
</reference>
<dbReference type="Proteomes" id="UP000694387">
    <property type="component" value="Chromosome 25"/>
</dbReference>